<dbReference type="PANTHER" id="PTHR10039">
    <property type="entry name" value="AMELOGENIN"/>
    <property type="match status" value="1"/>
</dbReference>
<dbReference type="PROSITE" id="PS50837">
    <property type="entry name" value="NACHT"/>
    <property type="match status" value="1"/>
</dbReference>
<evidence type="ECO:0000259" key="3">
    <source>
        <dbReference type="PROSITE" id="PS50837"/>
    </source>
</evidence>
<name>A0A4V1Q4E5_9AGAR</name>
<dbReference type="PANTHER" id="PTHR10039:SF17">
    <property type="entry name" value="FUNGAL STAND N-TERMINAL GOODBYE DOMAIN-CONTAINING PROTEIN-RELATED"/>
    <property type="match status" value="1"/>
</dbReference>
<dbReference type="InterPro" id="IPR056884">
    <property type="entry name" value="NPHP3-like_N"/>
</dbReference>
<feature type="compositionally biased region" description="Low complexity" evidence="2">
    <location>
        <begin position="27"/>
        <end position="42"/>
    </location>
</feature>
<dbReference type="InterPro" id="IPR036537">
    <property type="entry name" value="Adaptor_Cbl_N_dom_sf"/>
</dbReference>
<keyword evidence="5" id="KW-1185">Reference proteome</keyword>
<dbReference type="AlphaFoldDB" id="A0A4V1Q4E5"/>
<reference evidence="4 5" key="1">
    <citation type="submission" date="2019-01" db="EMBL/GenBank/DDBJ databases">
        <title>Draft genome sequence of Psathyrella aberdarensis IHI B618.</title>
        <authorList>
            <person name="Buettner E."/>
            <person name="Kellner H."/>
        </authorList>
    </citation>
    <scope>NUCLEOTIDE SEQUENCE [LARGE SCALE GENOMIC DNA]</scope>
    <source>
        <strain evidence="4 5">IHI B618</strain>
    </source>
</reference>
<proteinExistence type="predicted"/>
<dbReference type="InterPro" id="IPR027417">
    <property type="entry name" value="P-loop_NTPase"/>
</dbReference>
<dbReference type="CDD" id="cd21037">
    <property type="entry name" value="MLKL_NTD"/>
    <property type="match status" value="1"/>
</dbReference>
<comment type="caution">
    <text evidence="4">The sequence shown here is derived from an EMBL/GenBank/DDBJ whole genome shotgun (WGS) entry which is preliminary data.</text>
</comment>
<keyword evidence="1" id="KW-0677">Repeat</keyword>
<dbReference type="OrthoDB" id="674604at2759"/>
<evidence type="ECO:0000256" key="1">
    <source>
        <dbReference type="ARBA" id="ARBA00022737"/>
    </source>
</evidence>
<feature type="compositionally biased region" description="Polar residues" evidence="2">
    <location>
        <begin position="8"/>
        <end position="26"/>
    </location>
</feature>
<dbReference type="Proteomes" id="UP000290288">
    <property type="component" value="Unassembled WGS sequence"/>
</dbReference>
<evidence type="ECO:0000313" key="5">
    <source>
        <dbReference type="Proteomes" id="UP000290288"/>
    </source>
</evidence>
<dbReference type="Gene3D" id="3.40.50.300">
    <property type="entry name" value="P-loop containing nucleotide triphosphate hydrolases"/>
    <property type="match status" value="1"/>
</dbReference>
<dbReference type="Gene3D" id="1.20.930.20">
    <property type="entry name" value="Adaptor protein Cbl, N-terminal domain"/>
    <property type="match status" value="1"/>
</dbReference>
<dbReference type="InterPro" id="IPR059179">
    <property type="entry name" value="MLKL-like_MCAfunc"/>
</dbReference>
<dbReference type="Pfam" id="PF24883">
    <property type="entry name" value="NPHP3_N"/>
    <property type="match status" value="1"/>
</dbReference>
<gene>
    <name evidence="4" type="ORF">EST38_g4050</name>
</gene>
<dbReference type="EMBL" id="SDEE01000094">
    <property type="protein sequence ID" value="RXW21808.1"/>
    <property type="molecule type" value="Genomic_DNA"/>
</dbReference>
<feature type="domain" description="NACHT" evidence="3">
    <location>
        <begin position="311"/>
        <end position="456"/>
    </location>
</feature>
<feature type="region of interest" description="Disordered" evidence="2">
    <location>
        <begin position="1"/>
        <end position="44"/>
    </location>
</feature>
<dbReference type="GO" id="GO:0007166">
    <property type="term" value="P:cell surface receptor signaling pathway"/>
    <property type="evidence" value="ECO:0007669"/>
    <property type="project" value="InterPro"/>
</dbReference>
<sequence>MSEATETHGGNTAGDSERNTPIPSRTATPGGASGSRPSSGTRRFLAKAEKKIDKFIGAFKRKVGRKEKGTGSHGAPEASTTTASTGKTWAVVAGALKMTLAGAVPFIPDPFKGPAEVLLEIIDVFERVKSNKEEMEDLKARCDLLNESMLNAIKGRDEKLLSTELKESIGRLVNGIHDTFLATVVEYSTGIAAYVMVEDNSEAVEGANQKLDQILQCFWIENLIAGALVLSDIRQTVKDQEGWMVKLCGTIDNHFKSATLDKLKHVPGAAYDSQELAKVNPCFEGTRVKLLAGIGRWMSNTALEEQEAKKPIYVLDGIAGIGKSTVAKTVAQRAAAINSLGATFFFSRDHADRQQAAGFVHTIAYQLACCDATYGKAIATAIDDHPDSLHKVMAQQFSTLVAEPLNSMLKKRATPLVFVFDALDECAQPDGSDILSLIITCVSQLPNVKVFLTTRPELVLRVEYQSTSLANCFHLQEIEALIVDSDIWLYLDYHLSPSNIQKVFKGTKWNSWAPEKPQKEQLVGLSNRLFIFASTALKLILSRQGLGPEKTLTSILCLEPKQGMVKLYQKVLEIATPTDILRPSKDWDLWLADFQTAIGATIVLQYPLSIQALEKLLGPESSNLETILSNMHSVLAPLDDGPNPTYKIHHKSFPDFVTNADLCPKEFWIEESKHHLQLAKCCLETMDQQLRFNICQVPIADQYKELANLPELNTEKLTEELKYAVCNWATHLGRSNFKVFEQGTKQLLQRFATVHLMHWFEALAYLGQLDTAFSIMQAALTTLESNEANDMDEYHQMVTTASVLVMHSICTRVIKHMLNHGHWNLQFYMATKNQ</sequence>
<accession>A0A4V1Q4E5</accession>
<evidence type="ECO:0000256" key="2">
    <source>
        <dbReference type="SAM" id="MobiDB-lite"/>
    </source>
</evidence>
<dbReference type="InterPro" id="IPR007111">
    <property type="entry name" value="NACHT_NTPase"/>
</dbReference>
<feature type="region of interest" description="Disordered" evidence="2">
    <location>
        <begin position="63"/>
        <end position="84"/>
    </location>
</feature>
<organism evidence="4 5">
    <name type="scientific">Candolleomyces aberdarensis</name>
    <dbReference type="NCBI Taxonomy" id="2316362"/>
    <lineage>
        <taxon>Eukaryota</taxon>
        <taxon>Fungi</taxon>
        <taxon>Dikarya</taxon>
        <taxon>Basidiomycota</taxon>
        <taxon>Agaricomycotina</taxon>
        <taxon>Agaricomycetes</taxon>
        <taxon>Agaricomycetidae</taxon>
        <taxon>Agaricales</taxon>
        <taxon>Agaricineae</taxon>
        <taxon>Psathyrellaceae</taxon>
        <taxon>Candolleomyces</taxon>
    </lineage>
</organism>
<dbReference type="STRING" id="2316362.A0A4V1Q4E5"/>
<dbReference type="SUPFAM" id="SSF52540">
    <property type="entry name" value="P-loop containing nucleoside triphosphate hydrolases"/>
    <property type="match status" value="1"/>
</dbReference>
<evidence type="ECO:0000313" key="4">
    <source>
        <dbReference type="EMBL" id="RXW21808.1"/>
    </source>
</evidence>
<protein>
    <recommendedName>
        <fullName evidence="3">NACHT domain-containing protein</fullName>
    </recommendedName>
</protein>